<sequence>MRRCNFSSNDELIIMNHVCTFHAGQPLPPNLIFSHIDANCTGGDWESPLRQHLVCPPQTPPTSTTASNPEAQVCSRPFCKLKKKSHFHCKYCDQGFSNPSKLLHHAQRHKFGVELFLDGSKGKFRPARSSPLDVGVV</sequence>
<name>A0A8S1HV48_9PELO</name>
<gene>
    <name evidence="3" type="ORF">CAUJ_LOCUS12809</name>
</gene>
<evidence type="ECO:0000313" key="4">
    <source>
        <dbReference type="Proteomes" id="UP000835052"/>
    </source>
</evidence>
<dbReference type="InterPro" id="IPR013087">
    <property type="entry name" value="Znf_C2H2_type"/>
</dbReference>
<comment type="caution">
    <text evidence="3">The sequence shown here is derived from an EMBL/GenBank/DDBJ whole genome shotgun (WGS) entry which is preliminary data.</text>
</comment>
<dbReference type="PROSITE" id="PS00028">
    <property type="entry name" value="ZINC_FINGER_C2H2_1"/>
    <property type="match status" value="1"/>
</dbReference>
<evidence type="ECO:0000256" key="1">
    <source>
        <dbReference type="PROSITE-ProRule" id="PRU00042"/>
    </source>
</evidence>
<accession>A0A8S1HV48</accession>
<keyword evidence="1" id="KW-0479">Metal-binding</keyword>
<dbReference type="OrthoDB" id="5862449at2759"/>
<dbReference type="Proteomes" id="UP000835052">
    <property type="component" value="Unassembled WGS sequence"/>
</dbReference>
<organism evidence="3 4">
    <name type="scientific">Caenorhabditis auriculariae</name>
    <dbReference type="NCBI Taxonomy" id="2777116"/>
    <lineage>
        <taxon>Eukaryota</taxon>
        <taxon>Metazoa</taxon>
        <taxon>Ecdysozoa</taxon>
        <taxon>Nematoda</taxon>
        <taxon>Chromadorea</taxon>
        <taxon>Rhabditida</taxon>
        <taxon>Rhabditina</taxon>
        <taxon>Rhabditomorpha</taxon>
        <taxon>Rhabditoidea</taxon>
        <taxon>Rhabditidae</taxon>
        <taxon>Peloderinae</taxon>
        <taxon>Caenorhabditis</taxon>
    </lineage>
</organism>
<dbReference type="EMBL" id="CAJGYM010000082">
    <property type="protein sequence ID" value="CAD6196898.1"/>
    <property type="molecule type" value="Genomic_DNA"/>
</dbReference>
<evidence type="ECO:0000313" key="3">
    <source>
        <dbReference type="EMBL" id="CAD6196898.1"/>
    </source>
</evidence>
<proteinExistence type="predicted"/>
<feature type="domain" description="C2H2-type" evidence="2">
    <location>
        <begin position="87"/>
        <end position="109"/>
    </location>
</feature>
<keyword evidence="4" id="KW-1185">Reference proteome</keyword>
<dbReference type="GO" id="GO:0008270">
    <property type="term" value="F:zinc ion binding"/>
    <property type="evidence" value="ECO:0007669"/>
    <property type="project" value="UniProtKB-KW"/>
</dbReference>
<dbReference type="PROSITE" id="PS50157">
    <property type="entry name" value="ZINC_FINGER_C2H2_2"/>
    <property type="match status" value="1"/>
</dbReference>
<protein>
    <recommendedName>
        <fullName evidence="2">C2H2-type domain-containing protein</fullName>
    </recommendedName>
</protein>
<keyword evidence="1" id="KW-0863">Zinc-finger</keyword>
<keyword evidence="1" id="KW-0862">Zinc</keyword>
<reference evidence="3" key="1">
    <citation type="submission" date="2020-10" db="EMBL/GenBank/DDBJ databases">
        <authorList>
            <person name="Kikuchi T."/>
        </authorList>
    </citation>
    <scope>NUCLEOTIDE SEQUENCE</scope>
    <source>
        <strain evidence="3">NKZ352</strain>
    </source>
</reference>
<evidence type="ECO:0000259" key="2">
    <source>
        <dbReference type="PROSITE" id="PS50157"/>
    </source>
</evidence>
<dbReference type="AlphaFoldDB" id="A0A8S1HV48"/>